<feature type="signal peptide" evidence="1">
    <location>
        <begin position="1"/>
        <end position="21"/>
    </location>
</feature>
<dbReference type="Pfam" id="PF00496">
    <property type="entry name" value="SBP_bac_5"/>
    <property type="match status" value="1"/>
</dbReference>
<accession>A0ABT2YBR6</accession>
<keyword evidence="5" id="KW-1185">Reference proteome</keyword>
<dbReference type="PANTHER" id="PTHR30290:SF83">
    <property type="entry name" value="ABC TRANSPORTER SUBSTRATE-BINDING PROTEIN"/>
    <property type="match status" value="1"/>
</dbReference>
<dbReference type="RefSeq" id="WP_263608660.1">
    <property type="nucleotide sequence ID" value="NZ_JAOVQM010000005.1"/>
</dbReference>
<evidence type="ECO:0000256" key="1">
    <source>
        <dbReference type="SAM" id="SignalP"/>
    </source>
</evidence>
<evidence type="ECO:0000313" key="4">
    <source>
        <dbReference type="EMBL" id="MCV2232473.1"/>
    </source>
</evidence>
<protein>
    <submittedName>
        <fullName evidence="4">ABC transporter substrate-binding protein</fullName>
    </submittedName>
</protein>
<reference evidence="4" key="1">
    <citation type="submission" date="2022-09" db="EMBL/GenBank/DDBJ databases">
        <title>Novel Mycoplasma species identified in domestic and wild animals.</title>
        <authorList>
            <person name="Volokhov D.V."/>
            <person name="Furtak V.A."/>
            <person name="Zagorodnyaya T.A."/>
        </authorList>
    </citation>
    <scope>NUCLEOTIDE SEQUENCE</scope>
    <source>
        <strain evidence="4">Oakley</strain>
    </source>
</reference>
<dbReference type="PANTHER" id="PTHR30290">
    <property type="entry name" value="PERIPLASMIC BINDING COMPONENT OF ABC TRANSPORTER"/>
    <property type="match status" value="1"/>
</dbReference>
<dbReference type="InterPro" id="IPR039424">
    <property type="entry name" value="SBP_5"/>
</dbReference>
<gene>
    <name evidence="4" type="ORF">N7548_06500</name>
</gene>
<dbReference type="PROSITE" id="PS51257">
    <property type="entry name" value="PROKAR_LIPOPROTEIN"/>
    <property type="match status" value="1"/>
</dbReference>
<dbReference type="InterPro" id="IPR013783">
    <property type="entry name" value="Ig-like_fold"/>
</dbReference>
<evidence type="ECO:0000313" key="5">
    <source>
        <dbReference type="Proteomes" id="UP001177160"/>
    </source>
</evidence>
<comment type="caution">
    <text evidence="4">The sequence shown here is derived from an EMBL/GenBank/DDBJ whole genome shotgun (WGS) entry which is preliminary data.</text>
</comment>
<evidence type="ECO:0000259" key="3">
    <source>
        <dbReference type="Pfam" id="PF16403"/>
    </source>
</evidence>
<evidence type="ECO:0000259" key="2">
    <source>
        <dbReference type="Pfam" id="PF00496"/>
    </source>
</evidence>
<feature type="domain" description="Solute-binding protein family 5" evidence="2">
    <location>
        <begin position="274"/>
        <end position="715"/>
    </location>
</feature>
<dbReference type="EMBL" id="JAOVQM010000005">
    <property type="protein sequence ID" value="MCV2232473.1"/>
    <property type="molecule type" value="Genomic_DNA"/>
</dbReference>
<feature type="chain" id="PRO_5046821393" evidence="1">
    <location>
        <begin position="22"/>
        <end position="941"/>
    </location>
</feature>
<dbReference type="InterPro" id="IPR032179">
    <property type="entry name" value="Cry22Aa_Ig-like"/>
</dbReference>
<feature type="domain" description="Pesticidal crystal protein Cry22Aa Ig-like" evidence="3">
    <location>
        <begin position="44"/>
        <end position="101"/>
    </location>
</feature>
<dbReference type="Gene3D" id="2.60.40.10">
    <property type="entry name" value="Immunoglobulins"/>
    <property type="match status" value="1"/>
</dbReference>
<organism evidence="4 5">
    <name type="scientific">Paracholeplasma manati</name>
    <dbReference type="NCBI Taxonomy" id="591373"/>
    <lineage>
        <taxon>Bacteria</taxon>
        <taxon>Bacillati</taxon>
        <taxon>Mycoplasmatota</taxon>
        <taxon>Mollicutes</taxon>
        <taxon>Acholeplasmatales</taxon>
        <taxon>Acholeplasmataceae</taxon>
        <taxon>Paracholeplasma</taxon>
    </lineage>
</organism>
<keyword evidence="1" id="KW-0732">Signal</keyword>
<dbReference type="SUPFAM" id="SSF53850">
    <property type="entry name" value="Periplasmic binding protein-like II"/>
    <property type="match status" value="1"/>
</dbReference>
<dbReference type="Gene3D" id="3.40.190.10">
    <property type="entry name" value="Periplasmic binding protein-like II"/>
    <property type="match status" value="1"/>
</dbReference>
<name>A0ABT2YBR6_9MOLU</name>
<dbReference type="InterPro" id="IPR000914">
    <property type="entry name" value="SBP_5_dom"/>
</dbReference>
<proteinExistence type="predicted"/>
<dbReference type="Proteomes" id="UP001177160">
    <property type="component" value="Unassembled WGS sequence"/>
</dbReference>
<sequence>MKKLLGVITLVLVAVALVACAGEKNEAPTFAGVGPVTSYINVSFDPLEGVSATDKEDGDLTEAIEVVSNNVNISVAGTYSVRYEVKDSKDKVASAVRTVTVAELDAENVALAQYLSGIDLSKLPVEDKDILFAAAEDYLLENVYAGVPLYTGATRVMYSSRVQLFSPIYNGVLGFGTAFSQFTEDDSKVIMFGSTAGNVGEYTWRATYSTDPTTLNQWISDDSSTSDFIDLFTGALYDFYFDETKTGYEILPSLAAAEPVPVNPTVVNGKVYAKTWQIQVRDGLTWKYHPSTDLAGLPSGHEVLNAEDFLWTWRHALEEKWFRARTGGGDFVTEAVKGAADYLSGAVSIDEVGLRLAAGKTNTLEIEYINEKSAFDVKYQFSSTSMSPVNQQLLEKLTPAVYGTTPETVPSSGVYYFETWTPSQLLVFKKNTLHPQSAMYYYTGQQFRFMSGSDLIFQEFLEGRLESASVPASRVTEFASDPRVKVAPAATTWRMVMNSFGTEANRDAYIAANPGVPLSNTFVPEPILMYKEMRQALYFGFDRYEAAVNVVKTYLPAYTLFANTYFLDGESGMSVRTLPAGAAILEKYGASSYGFVPDAAVALFQQAVTKAIADGYYTAGSASEYRVIDLTLTYASSGNTAAQAMIAQIKQQYESRLVDTTNFVRLTITVNDVAFPGNYYDFMMKANTDLGIGGISGSLLDAPSFLDVFSDDNRGGFTLNWGIDTSTPNIAVAYRNLDGVLVTEKWSYNALVAALNGKAYIRDGVEQKAWTDAEDLVAAYLDMGGEVLDSVAADSEGLAGYIVGDLADLAEDLNVDSVEAYVAVTESGKAFLFIVKKTGFNYELHQQLGLALNARDAVAAHNSDYTLNAISENPLTLEELNAIPYIVSTYTSFASLDEVFESVGVPAGVEAFVYSTQFNTYATDAYVVIKVGAYYVGWAWL</sequence>
<dbReference type="Gene3D" id="3.10.105.10">
    <property type="entry name" value="Dipeptide-binding Protein, Domain 3"/>
    <property type="match status" value="1"/>
</dbReference>
<dbReference type="Pfam" id="PF16403">
    <property type="entry name" value="Bact_surface_Ig-like"/>
    <property type="match status" value="1"/>
</dbReference>